<evidence type="ECO:0000256" key="1">
    <source>
        <dbReference type="SAM" id="Phobius"/>
    </source>
</evidence>
<dbReference type="EMBL" id="GBXM01008275">
    <property type="protein sequence ID" value="JAI00303.1"/>
    <property type="molecule type" value="Transcribed_RNA"/>
</dbReference>
<protein>
    <submittedName>
        <fullName evidence="2">Uncharacterized protein</fullName>
    </submittedName>
</protein>
<reference evidence="2" key="1">
    <citation type="submission" date="2014-11" db="EMBL/GenBank/DDBJ databases">
        <authorList>
            <person name="Amaro Gonzalez C."/>
        </authorList>
    </citation>
    <scope>NUCLEOTIDE SEQUENCE</scope>
</reference>
<keyword evidence="1" id="KW-1133">Transmembrane helix</keyword>
<feature type="transmembrane region" description="Helical" evidence="1">
    <location>
        <begin position="12"/>
        <end position="33"/>
    </location>
</feature>
<organism evidence="2">
    <name type="scientific">Anguilla anguilla</name>
    <name type="common">European freshwater eel</name>
    <name type="synonym">Muraena anguilla</name>
    <dbReference type="NCBI Taxonomy" id="7936"/>
    <lineage>
        <taxon>Eukaryota</taxon>
        <taxon>Metazoa</taxon>
        <taxon>Chordata</taxon>
        <taxon>Craniata</taxon>
        <taxon>Vertebrata</taxon>
        <taxon>Euteleostomi</taxon>
        <taxon>Actinopterygii</taxon>
        <taxon>Neopterygii</taxon>
        <taxon>Teleostei</taxon>
        <taxon>Anguilliformes</taxon>
        <taxon>Anguillidae</taxon>
        <taxon>Anguilla</taxon>
    </lineage>
</organism>
<reference evidence="2" key="2">
    <citation type="journal article" date="2015" name="Fish Shellfish Immunol.">
        <title>Early steps in the European eel (Anguilla anguilla)-Vibrio vulnificus interaction in the gills: Role of the RtxA13 toxin.</title>
        <authorList>
            <person name="Callol A."/>
            <person name="Pajuelo D."/>
            <person name="Ebbesson L."/>
            <person name="Teles M."/>
            <person name="MacKenzie S."/>
            <person name="Amaro C."/>
        </authorList>
    </citation>
    <scope>NUCLEOTIDE SEQUENCE</scope>
</reference>
<keyword evidence="1" id="KW-0812">Transmembrane</keyword>
<keyword evidence="1" id="KW-0472">Membrane</keyword>
<name>A0A0E9XC44_ANGAN</name>
<feature type="transmembrane region" description="Helical" evidence="1">
    <location>
        <begin position="39"/>
        <end position="59"/>
    </location>
</feature>
<sequence>MWVHLLSVDVNALKLTGIFFFSFTKTFSVWQLFFDHRSLFFPLCIFFKFLLVQSFPLVVDLKLYKNCHPLVIIFVSGLKCLIKSS</sequence>
<proteinExistence type="predicted"/>
<dbReference type="AlphaFoldDB" id="A0A0E9XC44"/>
<evidence type="ECO:0000313" key="2">
    <source>
        <dbReference type="EMBL" id="JAI00303.1"/>
    </source>
</evidence>
<accession>A0A0E9XC44</accession>